<dbReference type="EMBL" id="BEXD01003989">
    <property type="protein sequence ID" value="GBC05147.1"/>
    <property type="molecule type" value="Genomic_DNA"/>
</dbReference>
<dbReference type="EMBL" id="BLAL01000182">
    <property type="protein sequence ID" value="GES88929.1"/>
    <property type="molecule type" value="Genomic_DNA"/>
</dbReference>
<evidence type="ECO:0000313" key="3">
    <source>
        <dbReference type="Proteomes" id="UP000247702"/>
    </source>
</evidence>
<evidence type="ECO:0000313" key="1">
    <source>
        <dbReference type="EMBL" id="GBC05147.1"/>
    </source>
</evidence>
<gene>
    <name evidence="2" type="ORF">RCL2_001585100</name>
    <name evidence="1" type="ORF">RclHR1_06060005</name>
</gene>
<name>A0A2Z6SHC5_9GLOM</name>
<dbReference type="Proteomes" id="UP000247702">
    <property type="component" value="Unassembled WGS sequence"/>
</dbReference>
<dbReference type="AlphaFoldDB" id="A0A2Z6SHC5"/>
<dbReference type="Proteomes" id="UP000615446">
    <property type="component" value="Unassembled WGS sequence"/>
</dbReference>
<reference evidence="2" key="2">
    <citation type="submission" date="2019-10" db="EMBL/GenBank/DDBJ databases">
        <title>Conservation and host-specific expression of non-tandemly repeated heterogenous ribosome RNA gene in arbuscular mycorrhizal fungi.</title>
        <authorList>
            <person name="Maeda T."/>
            <person name="Kobayashi Y."/>
            <person name="Nakagawa T."/>
            <person name="Ezawa T."/>
            <person name="Yamaguchi K."/>
            <person name="Bino T."/>
            <person name="Nishimoto Y."/>
            <person name="Shigenobu S."/>
            <person name="Kawaguchi M."/>
        </authorList>
    </citation>
    <scope>NUCLEOTIDE SEQUENCE</scope>
    <source>
        <strain evidence="2">HR1</strain>
    </source>
</reference>
<reference evidence="1 3" key="1">
    <citation type="submission" date="2017-11" db="EMBL/GenBank/DDBJ databases">
        <title>The genome of Rhizophagus clarus HR1 reveals common genetic basis of auxotrophy among arbuscular mycorrhizal fungi.</title>
        <authorList>
            <person name="Kobayashi Y."/>
        </authorList>
    </citation>
    <scope>NUCLEOTIDE SEQUENCE [LARGE SCALE GENOMIC DNA]</scope>
    <source>
        <strain evidence="1 3">HR1</strain>
    </source>
</reference>
<proteinExistence type="predicted"/>
<comment type="caution">
    <text evidence="1">The sequence shown here is derived from an EMBL/GenBank/DDBJ whole genome shotgun (WGS) entry which is preliminary data.</text>
</comment>
<protein>
    <submittedName>
        <fullName evidence="1">Uncharacterized protein</fullName>
    </submittedName>
</protein>
<evidence type="ECO:0000313" key="2">
    <source>
        <dbReference type="EMBL" id="GES88929.1"/>
    </source>
</evidence>
<accession>A0A2Z6SHC5</accession>
<sequence>MLRHMKFVDNPPNNLATLCVEQPSDSCRPSPTQTNTLPNVNSSHSLFSYKYVEYRRFACKSWVITASIQPVKKTPSCPTKRLPFVLNYEAVLGGPHATKRSVYTL</sequence>
<keyword evidence="3" id="KW-1185">Reference proteome</keyword>
<organism evidence="1 3">
    <name type="scientific">Rhizophagus clarus</name>
    <dbReference type="NCBI Taxonomy" id="94130"/>
    <lineage>
        <taxon>Eukaryota</taxon>
        <taxon>Fungi</taxon>
        <taxon>Fungi incertae sedis</taxon>
        <taxon>Mucoromycota</taxon>
        <taxon>Glomeromycotina</taxon>
        <taxon>Glomeromycetes</taxon>
        <taxon>Glomerales</taxon>
        <taxon>Glomeraceae</taxon>
        <taxon>Rhizophagus</taxon>
    </lineage>
</organism>